<dbReference type="Gene3D" id="3.30.230.10">
    <property type="match status" value="1"/>
</dbReference>
<dbReference type="EMBL" id="JAHZUY010000076">
    <property type="protein sequence ID" value="MBW8271204.1"/>
    <property type="molecule type" value="Genomic_DNA"/>
</dbReference>
<evidence type="ECO:0000256" key="1">
    <source>
        <dbReference type="ARBA" id="ARBA00006354"/>
    </source>
</evidence>
<dbReference type="NCBIfam" id="TIGR00368">
    <property type="entry name" value="YifB family Mg chelatase-like AAA ATPase"/>
    <property type="match status" value="1"/>
</dbReference>
<comment type="similarity">
    <text evidence="1">Belongs to the Mg-chelatase subunits D/I family. ComM subfamily.</text>
</comment>
<gene>
    <name evidence="3" type="ORF">K1J50_17135</name>
</gene>
<dbReference type="SUPFAM" id="SSF52540">
    <property type="entry name" value="P-loop containing nucleoside triphosphate hydrolases"/>
    <property type="match status" value="1"/>
</dbReference>
<dbReference type="InterPro" id="IPR020568">
    <property type="entry name" value="Ribosomal_Su5_D2-typ_SF"/>
</dbReference>
<dbReference type="Gene3D" id="3.40.50.300">
    <property type="entry name" value="P-loop containing nucleotide triphosphate hydrolases"/>
    <property type="match status" value="1"/>
</dbReference>
<keyword evidence="4" id="KW-1185">Reference proteome</keyword>
<dbReference type="InterPro" id="IPR027417">
    <property type="entry name" value="P-loop_NTPase"/>
</dbReference>
<dbReference type="Pfam" id="PF13335">
    <property type="entry name" value="Mg_chelatase_C"/>
    <property type="match status" value="1"/>
</dbReference>
<accession>A0ABS7F6U8</accession>
<feature type="domain" description="AAA+ ATPase" evidence="2">
    <location>
        <begin position="211"/>
        <end position="379"/>
    </location>
</feature>
<comment type="caution">
    <text evidence="3">The sequence shown here is derived from an EMBL/GenBank/DDBJ whole genome shotgun (WGS) entry which is preliminary data.</text>
</comment>
<evidence type="ECO:0000259" key="2">
    <source>
        <dbReference type="SMART" id="SM00382"/>
    </source>
</evidence>
<sequence>MTSIARVATFAFSGIEAVPVEVQVQLAPGLPAFLVVGLPDKAVAESRERVRAALTALGLALPPKRLLVNLAPADIAKEGSHFDLPIALAVLAAMDLLPREEMAGYAALGELALDGSIQAVAGVLPAALAASARALGLICPAAQGGEAAWAGEVEVLAAPDLPALLNHFRGTQVLSPPAPPPLVAAPRPGPCLSEVKGQESAKRALEIAAAGGHNLLMVGPPGAGKSMLAARLPGLLPDLAPAEALEVSMIHSVAGLLEGGRLVTRPPYREPHHSASMAALIGGGSRARPGEISLAHRGVLFLDEWPEFPRPALEALRQPMETGRATISRVNAHITYPARFQCVAAMNPCRCGHLGDPARECARAPRCGEDYQMRLSGPLLDRMDLTIEVMPLAPGELARAPAGEPSAVVAARVQAARERQRARYGPDGPSSNAEAEARYLHPTLDAEADRLLEAAVARLGLSTRGHVRTMRVARTIADLAASETVRRAHVAEALAFRRRIPGRAATAAA</sequence>
<dbReference type="InterPro" id="IPR025158">
    <property type="entry name" value="Mg_chelat-rel_C"/>
</dbReference>
<dbReference type="Proteomes" id="UP001519924">
    <property type="component" value="Unassembled WGS sequence"/>
</dbReference>
<dbReference type="SUPFAM" id="SSF54211">
    <property type="entry name" value="Ribosomal protein S5 domain 2-like"/>
    <property type="match status" value="1"/>
</dbReference>
<dbReference type="PANTHER" id="PTHR32039">
    <property type="entry name" value="MAGNESIUM-CHELATASE SUBUNIT CHLI"/>
    <property type="match status" value="1"/>
</dbReference>
<dbReference type="Pfam" id="PF01078">
    <property type="entry name" value="Mg_chelatase"/>
    <property type="match status" value="1"/>
</dbReference>
<name>A0ABS7F6U8_9PROT</name>
<reference evidence="3 4" key="1">
    <citation type="submission" date="2021-08" db="EMBL/GenBank/DDBJ databases">
        <title>Caldovatus sediminis gen. nov., sp. nov., a moderately thermophilic bacterium isolated from a hot spring.</title>
        <authorList>
            <person name="Hu C.-J."/>
            <person name="Li W.-J."/>
            <person name="Xian W.-D."/>
        </authorList>
    </citation>
    <scope>NUCLEOTIDE SEQUENCE [LARGE SCALE GENOMIC DNA]</scope>
    <source>
        <strain evidence="3 4">SYSU G05006</strain>
    </source>
</reference>
<dbReference type="InterPro" id="IPR000523">
    <property type="entry name" value="Mg_chelatse_chII-like_cat_dom"/>
</dbReference>
<proteinExistence type="inferred from homology"/>
<evidence type="ECO:0000313" key="3">
    <source>
        <dbReference type="EMBL" id="MBW8271204.1"/>
    </source>
</evidence>
<organism evidence="3 4">
    <name type="scientific">Caldovatus aquaticus</name>
    <dbReference type="NCBI Taxonomy" id="2865671"/>
    <lineage>
        <taxon>Bacteria</taxon>
        <taxon>Pseudomonadati</taxon>
        <taxon>Pseudomonadota</taxon>
        <taxon>Alphaproteobacteria</taxon>
        <taxon>Acetobacterales</taxon>
        <taxon>Roseomonadaceae</taxon>
        <taxon>Caldovatus</taxon>
    </lineage>
</organism>
<dbReference type="SMART" id="SM00382">
    <property type="entry name" value="AAA"/>
    <property type="match status" value="1"/>
</dbReference>
<protein>
    <submittedName>
        <fullName evidence="3">YifB family Mg chelatase-like AAA ATPase</fullName>
    </submittedName>
</protein>
<dbReference type="InterPro" id="IPR014721">
    <property type="entry name" value="Ribsml_uS5_D2-typ_fold_subgr"/>
</dbReference>
<dbReference type="InterPro" id="IPR045006">
    <property type="entry name" value="CHLI-like"/>
</dbReference>
<dbReference type="PANTHER" id="PTHR32039:SF7">
    <property type="entry name" value="COMPETENCE PROTEIN COMM"/>
    <property type="match status" value="1"/>
</dbReference>
<dbReference type="RefSeq" id="WP_220118980.1">
    <property type="nucleotide sequence ID" value="NZ_JAHZUY010000076.1"/>
</dbReference>
<dbReference type="Pfam" id="PF13541">
    <property type="entry name" value="ChlI"/>
    <property type="match status" value="1"/>
</dbReference>
<dbReference type="InterPro" id="IPR004482">
    <property type="entry name" value="Mg_chelat-rel"/>
</dbReference>
<dbReference type="InterPro" id="IPR003593">
    <property type="entry name" value="AAA+_ATPase"/>
</dbReference>
<evidence type="ECO:0000313" key="4">
    <source>
        <dbReference type="Proteomes" id="UP001519924"/>
    </source>
</evidence>